<feature type="domain" description="VWFA" evidence="1">
    <location>
        <begin position="50"/>
        <end position="230"/>
    </location>
</feature>
<name>A0A937UUK1_9ACTN</name>
<dbReference type="SUPFAM" id="SSF53300">
    <property type="entry name" value="vWA-like"/>
    <property type="match status" value="1"/>
</dbReference>
<accession>A0A937UUK1</accession>
<protein>
    <submittedName>
        <fullName evidence="2">VWA domain-containing protein</fullName>
    </submittedName>
</protein>
<dbReference type="InterPro" id="IPR041176">
    <property type="entry name" value="VWA_3_C"/>
</dbReference>
<evidence type="ECO:0000259" key="1">
    <source>
        <dbReference type="PROSITE" id="PS50234"/>
    </source>
</evidence>
<dbReference type="Proteomes" id="UP000604475">
    <property type="component" value="Unassembled WGS sequence"/>
</dbReference>
<proteinExistence type="predicted"/>
<dbReference type="InterPro" id="IPR036465">
    <property type="entry name" value="vWFA_dom_sf"/>
</dbReference>
<dbReference type="PANTHER" id="PTHR45737:SF6">
    <property type="entry name" value="VON WILLEBRAND FACTOR A DOMAIN-CONTAINING PROTEIN 5A"/>
    <property type="match status" value="1"/>
</dbReference>
<keyword evidence="3" id="KW-1185">Reference proteome</keyword>
<dbReference type="PROSITE" id="PS50234">
    <property type="entry name" value="VWFA"/>
    <property type="match status" value="1"/>
</dbReference>
<dbReference type="CDD" id="cd00198">
    <property type="entry name" value="vWFA"/>
    <property type="match status" value="1"/>
</dbReference>
<dbReference type="SMART" id="SM00327">
    <property type="entry name" value="VWA"/>
    <property type="match status" value="1"/>
</dbReference>
<evidence type="ECO:0000313" key="2">
    <source>
        <dbReference type="EMBL" id="MBL7631246.1"/>
    </source>
</evidence>
<evidence type="ECO:0000313" key="3">
    <source>
        <dbReference type="Proteomes" id="UP000604475"/>
    </source>
</evidence>
<dbReference type="Gene3D" id="3.40.50.410">
    <property type="entry name" value="von Willebrand factor, type A domain"/>
    <property type="match status" value="1"/>
</dbReference>
<gene>
    <name evidence="2" type="ORF">I7412_29615</name>
</gene>
<dbReference type="AlphaFoldDB" id="A0A937UUK1"/>
<organism evidence="2 3">
    <name type="scientific">Frankia nepalensis</name>
    <dbReference type="NCBI Taxonomy" id="1836974"/>
    <lineage>
        <taxon>Bacteria</taxon>
        <taxon>Bacillati</taxon>
        <taxon>Actinomycetota</taxon>
        <taxon>Actinomycetes</taxon>
        <taxon>Frankiales</taxon>
        <taxon>Frankiaceae</taxon>
        <taxon>Frankia</taxon>
    </lineage>
</organism>
<dbReference type="PANTHER" id="PTHR45737">
    <property type="entry name" value="VON WILLEBRAND FACTOR A DOMAIN-CONTAINING PROTEIN 5A"/>
    <property type="match status" value="1"/>
</dbReference>
<dbReference type="Gene3D" id="1.20.120.1690">
    <property type="match status" value="1"/>
</dbReference>
<dbReference type="InterPro" id="IPR002035">
    <property type="entry name" value="VWF_A"/>
</dbReference>
<comment type="caution">
    <text evidence="2">The sequence shown here is derived from an EMBL/GenBank/DDBJ whole genome shotgun (WGS) entry which is preliminary data.</text>
</comment>
<reference evidence="2" key="1">
    <citation type="submission" date="2020-12" db="EMBL/GenBank/DDBJ databases">
        <title>Genomic characterization of non-nitrogen-fixing Frankia strains.</title>
        <authorList>
            <person name="Carlos-Shanley C."/>
            <person name="Guerra T."/>
            <person name="Hahn D."/>
        </authorList>
    </citation>
    <scope>NUCLEOTIDE SEQUENCE</scope>
    <source>
        <strain evidence="2">CN6</strain>
    </source>
</reference>
<dbReference type="Pfam" id="PF13768">
    <property type="entry name" value="VWA_3"/>
    <property type="match status" value="1"/>
</dbReference>
<dbReference type="EMBL" id="JAEACQ010000263">
    <property type="protein sequence ID" value="MBL7631246.1"/>
    <property type="molecule type" value="Genomic_DNA"/>
</dbReference>
<dbReference type="RefSeq" id="WP_203008386.1">
    <property type="nucleotide sequence ID" value="NZ_JADWYU010000198.1"/>
</dbReference>
<sequence length="427" mass="44570">MVAFTSDVSQNKYLPAGGTEVHAVVTVTAADDRGAGTPAGPGTGGPGSAAEVILLDCSGSMSGRKIKEAANAAAVAIDTLRDGVAFAVVEGTHRASMIYPRETALAVASAETRAAARAAVGRLRAHGGTSIGEWLLLARELMLARPDAIHHTLLLTDGQNGEDENRFTQALARCEGVFQCDCRGVGADWSVAQLRQVAQKLLGSVELLREPAQMAADFQAVIAAAMGREVDRVALRLWAPKGATVRFVRQVLPEVDDLTARATEVSPLVRDYPTGAWGAGTRAYHLCVDVPAGPVGAEKLAARVSLVVGDDVLSTAKVLAAWTDDAELSTQMDKVVAHYTGQAELARAIQEGLEARQEGDLSTAATRLGIAARLAAAAGDSATLARLDKVVEIEDAATGKVVLRGVVDKLDEMDLDAKSTRTVPAPK</sequence>
<dbReference type="Pfam" id="PF18571">
    <property type="entry name" value="VWA_3_C"/>
    <property type="match status" value="1"/>
</dbReference>
<dbReference type="Gene3D" id="2.60.40.3670">
    <property type="match status" value="1"/>
</dbReference>